<feature type="compositionally biased region" description="Polar residues" evidence="5">
    <location>
        <begin position="88"/>
        <end position="104"/>
    </location>
</feature>
<feature type="signal peptide" evidence="4">
    <location>
        <begin position="1"/>
        <end position="18"/>
    </location>
</feature>
<sequence length="541" mass="58494">MWKLTLLALLQLSNFVYAQAEDVPTIDLGYAKYQGAFNGTTNVTSFLGIRYAAAPVGDLRWRAPTLPPNVTDVQQADTEPPQCYQAPFGTNPTNPFPSSEGQTLTKREPSGTSEDCLFLNVFYPGDSAPAENLPVIVWIHGGGYLLGSTSGYEGSDLIGQAKGGVVVVTIQYRLGVFGFLAGNEVHADGSLNAGLLDQNFALRWVNKHISKFGGNPEQVTIWGESAGAGSVLQQVVAEDGQTSPKLFRGAIASSTFLPSQYAYNDTIPQALYDQVVEAVNCTSSQDTLKCLREADAGVIGAANEKINANAFFGTFALVPVVDGTFIKQRPTQALKEGKVNGDAFLIVHNTNEGDFFVNQTAPPLNASQYAAELFPKLTPQDTAQVAELYAGLGSDLTQANLIMGESIFVCPTYFFVNASEDRTYVGEFAIPPAFHGLDLPYYFPGLAGMVAQIPGSEIFNNTDFINAFAQSFVSFAISLDPNVKVDPSNITPQWDLYNLANEEMVFNKTADDLPDIRPVETNQGLLERCRFWESVSARTGQ</sequence>
<proteinExistence type="inferred from homology"/>
<comment type="similarity">
    <text evidence="1 4">Belongs to the type-B carboxylesterase/lipase family.</text>
</comment>
<keyword evidence="8" id="KW-1185">Reference proteome</keyword>
<dbReference type="PROSITE" id="PS00122">
    <property type="entry name" value="CARBOXYLESTERASE_B_1"/>
    <property type="match status" value="1"/>
</dbReference>
<accession>A0ABR2ZWL7</accession>
<dbReference type="Pfam" id="PF00135">
    <property type="entry name" value="COesterase"/>
    <property type="match status" value="1"/>
</dbReference>
<dbReference type="Proteomes" id="UP001437256">
    <property type="component" value="Unassembled WGS sequence"/>
</dbReference>
<dbReference type="InterPro" id="IPR050309">
    <property type="entry name" value="Type-B_Carboxylest/Lipase"/>
</dbReference>
<comment type="caution">
    <text evidence="7">The sequence shown here is derived from an EMBL/GenBank/DDBJ whole genome shotgun (WGS) entry which is preliminary data.</text>
</comment>
<dbReference type="InterPro" id="IPR019826">
    <property type="entry name" value="Carboxylesterase_B_AS"/>
</dbReference>
<feature type="chain" id="PRO_5044970773" description="Carboxylic ester hydrolase" evidence="4">
    <location>
        <begin position="19"/>
        <end position="541"/>
    </location>
</feature>
<evidence type="ECO:0000256" key="3">
    <source>
        <dbReference type="ARBA" id="ARBA00022801"/>
    </source>
</evidence>
<feature type="domain" description="Carboxylesterase type B" evidence="6">
    <location>
        <begin position="34"/>
        <end position="504"/>
    </location>
</feature>
<dbReference type="InterPro" id="IPR019819">
    <property type="entry name" value="Carboxylesterase_B_CS"/>
</dbReference>
<dbReference type="EC" id="3.1.1.-" evidence="4"/>
<dbReference type="InterPro" id="IPR002168">
    <property type="entry name" value="Lipase_GDXG_HIS_AS"/>
</dbReference>
<organism evidence="7 8">
    <name type="scientific">Marasmius tenuissimus</name>
    <dbReference type="NCBI Taxonomy" id="585030"/>
    <lineage>
        <taxon>Eukaryota</taxon>
        <taxon>Fungi</taxon>
        <taxon>Dikarya</taxon>
        <taxon>Basidiomycota</taxon>
        <taxon>Agaricomycotina</taxon>
        <taxon>Agaricomycetes</taxon>
        <taxon>Agaricomycetidae</taxon>
        <taxon>Agaricales</taxon>
        <taxon>Marasmiineae</taxon>
        <taxon>Marasmiaceae</taxon>
        <taxon>Marasmius</taxon>
    </lineage>
</organism>
<feature type="region of interest" description="Disordered" evidence="5">
    <location>
        <begin position="85"/>
        <end position="111"/>
    </location>
</feature>
<evidence type="ECO:0000313" key="7">
    <source>
        <dbReference type="EMBL" id="KAL0065725.1"/>
    </source>
</evidence>
<evidence type="ECO:0000259" key="6">
    <source>
        <dbReference type="Pfam" id="PF00135"/>
    </source>
</evidence>
<dbReference type="EMBL" id="JBBXMP010000043">
    <property type="protein sequence ID" value="KAL0065725.1"/>
    <property type="molecule type" value="Genomic_DNA"/>
</dbReference>
<dbReference type="SUPFAM" id="SSF53474">
    <property type="entry name" value="alpha/beta-Hydrolases"/>
    <property type="match status" value="1"/>
</dbReference>
<dbReference type="InterPro" id="IPR002018">
    <property type="entry name" value="CarbesteraseB"/>
</dbReference>
<dbReference type="PANTHER" id="PTHR11559">
    <property type="entry name" value="CARBOXYLESTERASE"/>
    <property type="match status" value="1"/>
</dbReference>
<gene>
    <name evidence="7" type="ORF">AAF712_007208</name>
</gene>
<keyword evidence="3 4" id="KW-0378">Hydrolase</keyword>
<dbReference type="InterPro" id="IPR029058">
    <property type="entry name" value="AB_hydrolase_fold"/>
</dbReference>
<dbReference type="PROSITE" id="PS00941">
    <property type="entry name" value="CARBOXYLESTERASE_B_2"/>
    <property type="match status" value="1"/>
</dbReference>
<evidence type="ECO:0000256" key="2">
    <source>
        <dbReference type="ARBA" id="ARBA00010515"/>
    </source>
</evidence>
<protein>
    <recommendedName>
        <fullName evidence="4">Carboxylic ester hydrolase</fullName>
        <ecNumber evidence="4">3.1.1.-</ecNumber>
    </recommendedName>
</protein>
<evidence type="ECO:0000256" key="5">
    <source>
        <dbReference type="SAM" id="MobiDB-lite"/>
    </source>
</evidence>
<keyword evidence="4" id="KW-0732">Signal</keyword>
<evidence type="ECO:0000256" key="1">
    <source>
        <dbReference type="ARBA" id="ARBA00005964"/>
    </source>
</evidence>
<evidence type="ECO:0000256" key="4">
    <source>
        <dbReference type="RuleBase" id="RU361235"/>
    </source>
</evidence>
<evidence type="ECO:0000313" key="8">
    <source>
        <dbReference type="Proteomes" id="UP001437256"/>
    </source>
</evidence>
<dbReference type="Gene3D" id="3.40.50.1820">
    <property type="entry name" value="alpha/beta hydrolase"/>
    <property type="match status" value="1"/>
</dbReference>
<reference evidence="7 8" key="1">
    <citation type="submission" date="2024-05" db="EMBL/GenBank/DDBJ databases">
        <title>A draft genome resource for the thread blight pathogen Marasmius tenuissimus strain MS-2.</title>
        <authorList>
            <person name="Yulfo-Soto G.E."/>
            <person name="Baruah I.K."/>
            <person name="Amoako-Attah I."/>
            <person name="Bukari Y."/>
            <person name="Meinhardt L.W."/>
            <person name="Bailey B.A."/>
            <person name="Cohen S.P."/>
        </authorList>
    </citation>
    <scope>NUCLEOTIDE SEQUENCE [LARGE SCALE GENOMIC DNA]</scope>
    <source>
        <strain evidence="7 8">MS-2</strain>
    </source>
</reference>
<name>A0ABR2ZWL7_9AGAR</name>
<dbReference type="PROSITE" id="PS01173">
    <property type="entry name" value="LIPASE_GDXG_HIS"/>
    <property type="match status" value="1"/>
</dbReference>
<comment type="similarity">
    <text evidence="2">Belongs to the 'GDXG' lipolytic enzyme family.</text>
</comment>